<dbReference type="PANTHER" id="PTHR23028">
    <property type="entry name" value="ACETYLTRANSFERASE"/>
    <property type="match status" value="1"/>
</dbReference>
<feature type="transmembrane region" description="Helical" evidence="1">
    <location>
        <begin position="148"/>
        <end position="169"/>
    </location>
</feature>
<feature type="transmembrane region" description="Helical" evidence="1">
    <location>
        <begin position="15"/>
        <end position="32"/>
    </location>
</feature>
<dbReference type="GO" id="GO:0016747">
    <property type="term" value="F:acyltransferase activity, transferring groups other than amino-acyl groups"/>
    <property type="evidence" value="ECO:0007669"/>
    <property type="project" value="InterPro"/>
</dbReference>
<feature type="transmembrane region" description="Helical" evidence="1">
    <location>
        <begin position="332"/>
        <end position="350"/>
    </location>
</feature>
<dbReference type="GO" id="GO:0016020">
    <property type="term" value="C:membrane"/>
    <property type="evidence" value="ECO:0007669"/>
    <property type="project" value="TreeGrafter"/>
</dbReference>
<dbReference type="GO" id="GO:0009103">
    <property type="term" value="P:lipopolysaccharide biosynthetic process"/>
    <property type="evidence" value="ECO:0007669"/>
    <property type="project" value="TreeGrafter"/>
</dbReference>
<feature type="transmembrane region" description="Helical" evidence="1">
    <location>
        <begin position="235"/>
        <end position="255"/>
    </location>
</feature>
<feature type="domain" description="Acyltransferase 3" evidence="2">
    <location>
        <begin position="16"/>
        <end position="345"/>
    </location>
</feature>
<feature type="transmembrane region" description="Helical" evidence="1">
    <location>
        <begin position="267"/>
        <end position="286"/>
    </location>
</feature>
<protein>
    <submittedName>
        <fullName evidence="3">Peptidoglycan/LPS O-acetylase OafA/YrhL</fullName>
    </submittedName>
</protein>
<evidence type="ECO:0000256" key="1">
    <source>
        <dbReference type="SAM" id="Phobius"/>
    </source>
</evidence>
<keyword evidence="1" id="KW-0472">Membrane</keyword>
<feature type="transmembrane region" description="Helical" evidence="1">
    <location>
        <begin position="176"/>
        <end position="195"/>
    </location>
</feature>
<evidence type="ECO:0000313" key="4">
    <source>
        <dbReference type="Proteomes" id="UP000584867"/>
    </source>
</evidence>
<keyword evidence="1" id="KW-1133">Transmembrane helix</keyword>
<evidence type="ECO:0000259" key="2">
    <source>
        <dbReference type="Pfam" id="PF01757"/>
    </source>
</evidence>
<comment type="caution">
    <text evidence="3">The sequence shown here is derived from an EMBL/GenBank/DDBJ whole genome shotgun (WGS) entry which is preliminary data.</text>
</comment>
<dbReference type="EMBL" id="JACHIO010000003">
    <property type="protein sequence ID" value="MBB5062428.1"/>
    <property type="molecule type" value="Genomic_DNA"/>
</dbReference>
<dbReference type="PANTHER" id="PTHR23028:SF53">
    <property type="entry name" value="ACYL_TRANSF_3 DOMAIN-CONTAINING PROTEIN"/>
    <property type="match status" value="1"/>
</dbReference>
<dbReference type="InterPro" id="IPR050879">
    <property type="entry name" value="Acyltransferase_3"/>
</dbReference>
<name>A0A7W7ZMG6_9BACT</name>
<feature type="transmembrane region" description="Helical" evidence="1">
    <location>
        <begin position="298"/>
        <end position="320"/>
    </location>
</feature>
<dbReference type="RefSeq" id="WP_184252913.1">
    <property type="nucleotide sequence ID" value="NZ_JACHIO010000003.1"/>
</dbReference>
<dbReference type="InterPro" id="IPR002656">
    <property type="entry name" value="Acyl_transf_3_dom"/>
</dbReference>
<reference evidence="3 4" key="1">
    <citation type="submission" date="2020-08" db="EMBL/GenBank/DDBJ databases">
        <title>Genomic Encyclopedia of Type Strains, Phase IV (KMG-V): Genome sequencing to study the core and pangenomes of soil and plant-associated prokaryotes.</title>
        <authorList>
            <person name="Whitman W."/>
        </authorList>
    </citation>
    <scope>NUCLEOTIDE SEQUENCE [LARGE SCALE GENOMIC DNA]</scope>
    <source>
        <strain evidence="3 4">X5P3</strain>
    </source>
</reference>
<organism evidence="3 4">
    <name type="scientific">Granulicella mallensis</name>
    <dbReference type="NCBI Taxonomy" id="940614"/>
    <lineage>
        <taxon>Bacteria</taxon>
        <taxon>Pseudomonadati</taxon>
        <taxon>Acidobacteriota</taxon>
        <taxon>Terriglobia</taxon>
        <taxon>Terriglobales</taxon>
        <taxon>Acidobacteriaceae</taxon>
        <taxon>Granulicella</taxon>
    </lineage>
</organism>
<feature type="transmembrane region" description="Helical" evidence="1">
    <location>
        <begin position="90"/>
        <end position="106"/>
    </location>
</feature>
<proteinExistence type="predicted"/>
<sequence>MPKALSPQLNRPDQIHALTSLRFFAALYVVFFHEFPGSQKIPSFILHLISLGFISVSFFFLLSGYILAIVYLPRTKLETRNFGVARFARIYPLLFVTLLADTPFLLHQRTALYGIKPAIVKTIGTLIGNMLLLQAWTAKLQYALNEPAWSLSVEAFFYASFPIIGKALWRLHGRSLWLTATAVYVFGQLAVWLLTVPMHMGELKFHPLLHLSTFALGILLARWQRDNNSRMAPAGPPTTLLYATLVLSIAAFFAIVQLGHRVPYTNLQHGLLAPLFAAVIWALSYPQFRVSQWLSQRWLVVLGESSFGLYLLHAVVLHWYVGTSEKMTGEQFAVYLFLCVGLSVLSFYYFETPVRRWLISAFKSRSRETLEAASDA</sequence>
<feature type="transmembrane region" description="Helical" evidence="1">
    <location>
        <begin position="118"/>
        <end position="136"/>
    </location>
</feature>
<accession>A0A7W7ZMG6</accession>
<dbReference type="Pfam" id="PF01757">
    <property type="entry name" value="Acyl_transf_3"/>
    <property type="match status" value="1"/>
</dbReference>
<keyword evidence="1" id="KW-0812">Transmembrane</keyword>
<feature type="transmembrane region" description="Helical" evidence="1">
    <location>
        <begin position="44"/>
        <end position="70"/>
    </location>
</feature>
<feature type="transmembrane region" description="Helical" evidence="1">
    <location>
        <begin position="207"/>
        <end position="223"/>
    </location>
</feature>
<gene>
    <name evidence="3" type="ORF">HDF15_000758</name>
</gene>
<dbReference type="Proteomes" id="UP000584867">
    <property type="component" value="Unassembled WGS sequence"/>
</dbReference>
<dbReference type="AlphaFoldDB" id="A0A7W7ZMG6"/>
<evidence type="ECO:0000313" key="3">
    <source>
        <dbReference type="EMBL" id="MBB5062428.1"/>
    </source>
</evidence>